<keyword evidence="3" id="KW-1185">Reference proteome</keyword>
<organism evidence="2 3">
    <name type="scientific">Trifolium subterraneum</name>
    <name type="common">Subterranean clover</name>
    <dbReference type="NCBI Taxonomy" id="3900"/>
    <lineage>
        <taxon>Eukaryota</taxon>
        <taxon>Viridiplantae</taxon>
        <taxon>Streptophyta</taxon>
        <taxon>Embryophyta</taxon>
        <taxon>Tracheophyta</taxon>
        <taxon>Spermatophyta</taxon>
        <taxon>Magnoliopsida</taxon>
        <taxon>eudicotyledons</taxon>
        <taxon>Gunneridae</taxon>
        <taxon>Pentapetalae</taxon>
        <taxon>rosids</taxon>
        <taxon>fabids</taxon>
        <taxon>Fabales</taxon>
        <taxon>Fabaceae</taxon>
        <taxon>Papilionoideae</taxon>
        <taxon>50 kb inversion clade</taxon>
        <taxon>NPAAA clade</taxon>
        <taxon>Hologalegina</taxon>
        <taxon>IRL clade</taxon>
        <taxon>Trifolieae</taxon>
        <taxon>Trifolium</taxon>
    </lineage>
</organism>
<dbReference type="PANTHER" id="PTHR42648">
    <property type="entry name" value="TRANSPOSASE, PUTATIVE-RELATED"/>
    <property type="match status" value="1"/>
</dbReference>
<sequence length="743" mass="84614">MSSAANTNQKNDLPTTVSVKLDRDNYPLWKSLVLPLIRGCRLDGYMLGTKECPEKFVTTNNTTKKVNPEYEEWIAHDQALLGWLRNSMAIDIATQLLHCETSKELWDEAQSLAGAHTRSRIIYLKSEFHNTRKGEMKMDQYLIKMKNLADKLKMAGSPISNSDLMIQTLNGLDAEHNPVVVKLSDQINLSWVDLQAQLLAFESRIEQLNNFISLSMNTSTNFASNSGFRNLKHGTRRNWRGSSFRGGPNQYAENNKGNHSAFITSPYHGQDYEWYFDSGASNHVTHQNEKLQDLMEINACQFGKLHLLPFNSSSSHAKEPLDLIHSDVWGPAPILSSSNIKYYVHFIDDFSRFTWIFPLKQKSETIHAFTQFKNMVENQFNKKIRVIQCDGGGEYKPVQKVAIESGIQFRMSCPYTSQQNGRAERKHRHVTELGITLLAQAKMPLHYWWEAFSTSVYLINRLPSSVNPNESPYSLLFEKEPDYDVLKPFGCACYPCLKPYNQHKLQFHNTKCVFLGYSNSHKGYKCLNSHERIFVSRRVVFNENHFPFHDGFLDTRNPLKTLTEITTIVPPSCSAGTTTSNTIEPTDNDVNHQEIDLAGNEAREDQPALGEISINEDEAIPNDNEEEDATSMEVAEPVNQITLEDNQHVHAGSPMRHVILIHLERVRQKISISSVNGDPTGIALSGSSKMENFSPLKWGWRRNFPLERVDGVSRKLWGWTGLGMENTPRSGKWGWGYGEQYRG</sequence>
<accession>A0A2Z6M732</accession>
<evidence type="ECO:0000313" key="3">
    <source>
        <dbReference type="Proteomes" id="UP000242715"/>
    </source>
</evidence>
<dbReference type="Pfam" id="PF25597">
    <property type="entry name" value="SH3_retrovirus"/>
    <property type="match status" value="1"/>
</dbReference>
<dbReference type="AlphaFoldDB" id="A0A2Z6M732"/>
<name>A0A2Z6M732_TRISU</name>
<dbReference type="Pfam" id="PF14223">
    <property type="entry name" value="Retrotran_gag_2"/>
    <property type="match status" value="1"/>
</dbReference>
<dbReference type="PANTHER" id="PTHR42648:SF26">
    <property type="entry name" value="INTEGRASE CATALYTIC DOMAIN-CONTAINING PROTEIN"/>
    <property type="match status" value="1"/>
</dbReference>
<evidence type="ECO:0000259" key="1">
    <source>
        <dbReference type="PROSITE" id="PS50994"/>
    </source>
</evidence>
<proteinExistence type="predicted"/>
<dbReference type="InterPro" id="IPR057670">
    <property type="entry name" value="SH3_retrovirus"/>
</dbReference>
<reference evidence="3" key="1">
    <citation type="journal article" date="2017" name="Front. Plant Sci.">
        <title>Climate Clever Clovers: New Paradigm to Reduce the Environmental Footprint of Ruminants by Breeding Low Methanogenic Forages Utilizing Haplotype Variation.</title>
        <authorList>
            <person name="Kaur P."/>
            <person name="Appels R."/>
            <person name="Bayer P.E."/>
            <person name="Keeble-Gagnere G."/>
            <person name="Wang J."/>
            <person name="Hirakawa H."/>
            <person name="Shirasawa K."/>
            <person name="Vercoe P."/>
            <person name="Stefanova K."/>
            <person name="Durmic Z."/>
            <person name="Nichols P."/>
            <person name="Revell C."/>
            <person name="Isobe S.N."/>
            <person name="Edwards D."/>
            <person name="Erskine W."/>
        </authorList>
    </citation>
    <scope>NUCLEOTIDE SEQUENCE [LARGE SCALE GENOMIC DNA]</scope>
    <source>
        <strain evidence="3">cv. Daliak</strain>
    </source>
</reference>
<gene>
    <name evidence="2" type="ORF">TSUD_286720</name>
</gene>
<dbReference type="Pfam" id="PF00665">
    <property type="entry name" value="rve"/>
    <property type="match status" value="1"/>
</dbReference>
<dbReference type="GO" id="GO:0003676">
    <property type="term" value="F:nucleic acid binding"/>
    <property type="evidence" value="ECO:0007669"/>
    <property type="project" value="InterPro"/>
</dbReference>
<dbReference type="Gene3D" id="3.30.420.10">
    <property type="entry name" value="Ribonuclease H-like superfamily/Ribonuclease H"/>
    <property type="match status" value="1"/>
</dbReference>
<dbReference type="Proteomes" id="UP000242715">
    <property type="component" value="Unassembled WGS sequence"/>
</dbReference>
<dbReference type="InterPro" id="IPR001584">
    <property type="entry name" value="Integrase_cat-core"/>
</dbReference>
<dbReference type="InterPro" id="IPR039537">
    <property type="entry name" value="Retrotran_Ty1/copia-like"/>
</dbReference>
<evidence type="ECO:0000313" key="2">
    <source>
        <dbReference type="EMBL" id="GAU21262.1"/>
    </source>
</evidence>
<dbReference type="PROSITE" id="PS50994">
    <property type="entry name" value="INTEGRASE"/>
    <property type="match status" value="1"/>
</dbReference>
<dbReference type="SUPFAM" id="SSF53098">
    <property type="entry name" value="Ribonuclease H-like"/>
    <property type="match status" value="1"/>
</dbReference>
<dbReference type="InterPro" id="IPR012337">
    <property type="entry name" value="RNaseH-like_sf"/>
</dbReference>
<dbReference type="EMBL" id="DF973226">
    <property type="protein sequence ID" value="GAU21262.1"/>
    <property type="molecule type" value="Genomic_DNA"/>
</dbReference>
<dbReference type="OrthoDB" id="1938465at2759"/>
<dbReference type="GO" id="GO:0015074">
    <property type="term" value="P:DNA integration"/>
    <property type="evidence" value="ECO:0007669"/>
    <property type="project" value="InterPro"/>
</dbReference>
<dbReference type="InterPro" id="IPR036397">
    <property type="entry name" value="RNaseH_sf"/>
</dbReference>
<feature type="domain" description="Integrase catalytic" evidence="1">
    <location>
        <begin position="316"/>
        <end position="480"/>
    </location>
</feature>
<protein>
    <recommendedName>
        <fullName evidence="1">Integrase catalytic domain-containing protein</fullName>
    </recommendedName>
</protein>